<gene>
    <name evidence="1" type="ORF">SDC9_129235</name>
</gene>
<dbReference type="AlphaFoldDB" id="A0A645CYX9"/>
<evidence type="ECO:0000313" key="1">
    <source>
        <dbReference type="EMBL" id="MPM82174.1"/>
    </source>
</evidence>
<reference evidence="1" key="1">
    <citation type="submission" date="2019-08" db="EMBL/GenBank/DDBJ databases">
        <authorList>
            <person name="Kucharzyk K."/>
            <person name="Murdoch R.W."/>
            <person name="Higgins S."/>
            <person name="Loffler F."/>
        </authorList>
    </citation>
    <scope>NUCLEOTIDE SEQUENCE</scope>
</reference>
<organism evidence="1">
    <name type="scientific">bioreactor metagenome</name>
    <dbReference type="NCBI Taxonomy" id="1076179"/>
    <lineage>
        <taxon>unclassified sequences</taxon>
        <taxon>metagenomes</taxon>
        <taxon>ecological metagenomes</taxon>
    </lineage>
</organism>
<comment type="caution">
    <text evidence="1">The sequence shown here is derived from an EMBL/GenBank/DDBJ whole genome shotgun (WGS) entry which is preliminary data.</text>
</comment>
<dbReference type="EMBL" id="VSSQ01031334">
    <property type="protein sequence ID" value="MPM82174.1"/>
    <property type="molecule type" value="Genomic_DNA"/>
</dbReference>
<name>A0A645CYX9_9ZZZZ</name>
<protein>
    <submittedName>
        <fullName evidence="1">Uncharacterized protein</fullName>
    </submittedName>
</protein>
<sequence length="94" mass="10492">MVDGRPHLGCFFPCEGIGIQIEQRIFSVFDTTEARLLIERQKPASHIDQYRVPTVLPAEGHKFGQKLPCLLIGAYDVAATNRHIRDDGKGCQTV</sequence>
<proteinExistence type="predicted"/>
<accession>A0A645CYX9</accession>